<proteinExistence type="predicted"/>
<gene>
    <name evidence="1" type="ORF">BDN71DRAFT_1448338</name>
</gene>
<comment type="caution">
    <text evidence="1">The sequence shown here is derived from an EMBL/GenBank/DDBJ whole genome shotgun (WGS) entry which is preliminary data.</text>
</comment>
<dbReference type="EMBL" id="MU154568">
    <property type="protein sequence ID" value="KAF9494780.1"/>
    <property type="molecule type" value="Genomic_DNA"/>
</dbReference>
<sequence length="87" mass="9745">MEATHRLAIEAGYLSHRLQASDLDVHFILSSRCLKVAFSGRPPKMSVRTIYEGDVSLWLLRPPPLDAKLLTCPIIILSRNARFLVGT</sequence>
<evidence type="ECO:0000313" key="2">
    <source>
        <dbReference type="Proteomes" id="UP000807025"/>
    </source>
</evidence>
<dbReference type="AlphaFoldDB" id="A0A9P5ZVR4"/>
<dbReference type="Proteomes" id="UP000807025">
    <property type="component" value="Unassembled WGS sequence"/>
</dbReference>
<keyword evidence="2" id="KW-1185">Reference proteome</keyword>
<protein>
    <submittedName>
        <fullName evidence="1">Uncharacterized protein</fullName>
    </submittedName>
</protein>
<organism evidence="1 2">
    <name type="scientific">Pleurotus eryngii</name>
    <name type="common">Boletus of the steppes</name>
    <dbReference type="NCBI Taxonomy" id="5323"/>
    <lineage>
        <taxon>Eukaryota</taxon>
        <taxon>Fungi</taxon>
        <taxon>Dikarya</taxon>
        <taxon>Basidiomycota</taxon>
        <taxon>Agaricomycotina</taxon>
        <taxon>Agaricomycetes</taxon>
        <taxon>Agaricomycetidae</taxon>
        <taxon>Agaricales</taxon>
        <taxon>Pleurotineae</taxon>
        <taxon>Pleurotaceae</taxon>
        <taxon>Pleurotus</taxon>
    </lineage>
</organism>
<reference evidence="1" key="1">
    <citation type="submission" date="2020-11" db="EMBL/GenBank/DDBJ databases">
        <authorList>
            <consortium name="DOE Joint Genome Institute"/>
            <person name="Ahrendt S."/>
            <person name="Riley R."/>
            <person name="Andreopoulos W."/>
            <person name="Labutti K."/>
            <person name="Pangilinan J."/>
            <person name="Ruiz-Duenas F.J."/>
            <person name="Barrasa J.M."/>
            <person name="Sanchez-Garcia M."/>
            <person name="Camarero S."/>
            <person name="Miyauchi S."/>
            <person name="Serrano A."/>
            <person name="Linde D."/>
            <person name="Babiker R."/>
            <person name="Drula E."/>
            <person name="Ayuso-Fernandez I."/>
            <person name="Pacheco R."/>
            <person name="Padilla G."/>
            <person name="Ferreira P."/>
            <person name="Barriuso J."/>
            <person name="Kellner H."/>
            <person name="Castanera R."/>
            <person name="Alfaro M."/>
            <person name="Ramirez L."/>
            <person name="Pisabarro A.G."/>
            <person name="Kuo A."/>
            <person name="Tritt A."/>
            <person name="Lipzen A."/>
            <person name="He G."/>
            <person name="Yan M."/>
            <person name="Ng V."/>
            <person name="Cullen D."/>
            <person name="Martin F."/>
            <person name="Rosso M.-N."/>
            <person name="Henrissat B."/>
            <person name="Hibbett D."/>
            <person name="Martinez A.T."/>
            <person name="Grigoriev I.V."/>
        </authorList>
    </citation>
    <scope>NUCLEOTIDE SEQUENCE</scope>
    <source>
        <strain evidence="1">ATCC 90797</strain>
    </source>
</reference>
<name>A0A9P5ZVR4_PLEER</name>
<evidence type="ECO:0000313" key="1">
    <source>
        <dbReference type="EMBL" id="KAF9494780.1"/>
    </source>
</evidence>
<accession>A0A9P5ZVR4</accession>